<evidence type="ECO:0000313" key="3">
    <source>
        <dbReference type="EMBL" id="KAF7828709.1"/>
    </source>
</evidence>
<dbReference type="Pfam" id="PF26130">
    <property type="entry name" value="PB1-like"/>
    <property type="match status" value="1"/>
</dbReference>
<gene>
    <name evidence="3" type="ORF">G2W53_019873</name>
</gene>
<evidence type="ECO:0000259" key="2">
    <source>
        <dbReference type="Pfam" id="PF26130"/>
    </source>
</evidence>
<sequence>MRRRRNDVAVSGFGRFGRDKEFGEVRLHVASYGFSTGKASIAYLCSSMEFFSVDVHYGGSLEGDPPFAYHGGLSASWENCDIDKWSCCEIKDCLEELGVVDYRALWLEELGVVSIHRKRPKRPNVANCICNSRSWNEGFLELVLVFAHWGYWNCIKQGLLLALDELLPGVDQRFCVRHLYNNFRKKFPGIQLKNLMWNAAKATYRQEWERAMLEIRKVNEAAYQYLMQIPPRHWTKSAFTLGPKSDQLLNNMCETFNSVILKAREKPIVTMIEEIKVYLIERWAKNRKDAEKLPSQGVLPKIRKRLEKEFKESGKWLPRWAGEKKYEAQGMQATSEGRRVKLRARRKVPSQGEEQAGQDYAI</sequence>
<dbReference type="InterPro" id="IPR058594">
    <property type="entry name" value="PB1-like_dom_pln"/>
</dbReference>
<accession>A0A834WS53</accession>
<dbReference type="AlphaFoldDB" id="A0A834WS53"/>
<feature type="region of interest" description="Disordered" evidence="1">
    <location>
        <begin position="325"/>
        <end position="362"/>
    </location>
</feature>
<dbReference type="OrthoDB" id="1937322at2759"/>
<dbReference type="Proteomes" id="UP000634136">
    <property type="component" value="Unassembled WGS sequence"/>
</dbReference>
<name>A0A834WS53_9FABA</name>
<proteinExistence type="predicted"/>
<organism evidence="3 4">
    <name type="scientific">Senna tora</name>
    <dbReference type="NCBI Taxonomy" id="362788"/>
    <lineage>
        <taxon>Eukaryota</taxon>
        <taxon>Viridiplantae</taxon>
        <taxon>Streptophyta</taxon>
        <taxon>Embryophyta</taxon>
        <taxon>Tracheophyta</taxon>
        <taxon>Spermatophyta</taxon>
        <taxon>Magnoliopsida</taxon>
        <taxon>eudicotyledons</taxon>
        <taxon>Gunneridae</taxon>
        <taxon>Pentapetalae</taxon>
        <taxon>rosids</taxon>
        <taxon>fabids</taxon>
        <taxon>Fabales</taxon>
        <taxon>Fabaceae</taxon>
        <taxon>Caesalpinioideae</taxon>
        <taxon>Cassia clade</taxon>
        <taxon>Senna</taxon>
    </lineage>
</organism>
<keyword evidence="4" id="KW-1185">Reference proteome</keyword>
<comment type="caution">
    <text evidence="3">The sequence shown here is derived from an EMBL/GenBank/DDBJ whole genome shotgun (WGS) entry which is preliminary data.</text>
</comment>
<dbReference type="PANTHER" id="PTHR31973">
    <property type="entry name" value="POLYPROTEIN, PUTATIVE-RELATED"/>
    <property type="match status" value="1"/>
</dbReference>
<evidence type="ECO:0000313" key="4">
    <source>
        <dbReference type="Proteomes" id="UP000634136"/>
    </source>
</evidence>
<feature type="domain" description="PB1-like" evidence="2">
    <location>
        <begin position="50"/>
        <end position="112"/>
    </location>
</feature>
<dbReference type="PANTHER" id="PTHR31973:SF187">
    <property type="entry name" value="MUTATOR TRANSPOSASE MUDRA PROTEIN"/>
    <property type="match status" value="1"/>
</dbReference>
<reference evidence="3" key="1">
    <citation type="submission" date="2020-09" db="EMBL/GenBank/DDBJ databases">
        <title>Genome-Enabled Discovery of Anthraquinone Biosynthesis in Senna tora.</title>
        <authorList>
            <person name="Kang S.-H."/>
            <person name="Pandey R.P."/>
            <person name="Lee C.-M."/>
            <person name="Sim J.-S."/>
            <person name="Jeong J.-T."/>
            <person name="Choi B.-S."/>
            <person name="Jung M."/>
            <person name="Ginzburg D."/>
            <person name="Zhao K."/>
            <person name="Won S.Y."/>
            <person name="Oh T.-J."/>
            <person name="Yu Y."/>
            <person name="Kim N.-H."/>
            <person name="Lee O.R."/>
            <person name="Lee T.-H."/>
            <person name="Bashyal P."/>
            <person name="Kim T.-S."/>
            <person name="Lee W.-H."/>
            <person name="Kawkins C."/>
            <person name="Kim C.-K."/>
            <person name="Kim J.S."/>
            <person name="Ahn B.O."/>
            <person name="Rhee S.Y."/>
            <person name="Sohng J.K."/>
        </authorList>
    </citation>
    <scope>NUCLEOTIDE SEQUENCE</scope>
    <source>
        <tissue evidence="3">Leaf</tissue>
    </source>
</reference>
<protein>
    <submittedName>
        <fullName evidence="3">Sporozoite surface protein 2</fullName>
    </submittedName>
</protein>
<evidence type="ECO:0000256" key="1">
    <source>
        <dbReference type="SAM" id="MobiDB-lite"/>
    </source>
</evidence>
<dbReference type="EMBL" id="JAAIUW010000006">
    <property type="protein sequence ID" value="KAF7828709.1"/>
    <property type="molecule type" value="Genomic_DNA"/>
</dbReference>